<name>A0ABY7A985_9FIRM</name>
<feature type="signal peptide" evidence="1">
    <location>
        <begin position="1"/>
        <end position="18"/>
    </location>
</feature>
<sequence length="192" mass="20347">MKKLSTLFLSMVITLSFAASTWAADNTASSGTRIGYTDFNLSDLVGTETLSAARAATASKDATVGTVEARLFNNATGTIVGTSPTFKFNGIPTGAKITNVQAWNPSKSNISQGKFTAIEKVQVFCGGQGSGFFNYWVTSAPSTSNPCNTPVLNGLNADSTYQIQIQGRVLSNYTGMDGFTIRGTIVRVTYSY</sequence>
<accession>A0ABY7A985</accession>
<proteinExistence type="predicted"/>
<reference evidence="2" key="1">
    <citation type="submission" date="2022-11" db="EMBL/GenBank/DDBJ databases">
        <title>Lacrimispora xylanolytica sy1, complete genome.</title>
        <authorList>
            <person name="Choi S."/>
        </authorList>
    </citation>
    <scope>NUCLEOTIDE SEQUENCE</scope>
    <source>
        <strain evidence="2">Sy1</strain>
    </source>
</reference>
<keyword evidence="1" id="KW-0732">Signal</keyword>
<protein>
    <submittedName>
        <fullName evidence="2">Uncharacterized protein</fullName>
    </submittedName>
</protein>
<evidence type="ECO:0000313" key="2">
    <source>
        <dbReference type="EMBL" id="WAJ23042.1"/>
    </source>
</evidence>
<evidence type="ECO:0000256" key="1">
    <source>
        <dbReference type="SAM" id="SignalP"/>
    </source>
</evidence>
<dbReference type="RefSeq" id="WP_268114636.1">
    <property type="nucleotide sequence ID" value="NZ_CP113524.1"/>
</dbReference>
<gene>
    <name evidence="2" type="ORF">OW255_15935</name>
</gene>
<evidence type="ECO:0000313" key="3">
    <source>
        <dbReference type="Proteomes" id="UP001163115"/>
    </source>
</evidence>
<keyword evidence="3" id="KW-1185">Reference proteome</keyword>
<dbReference type="EMBL" id="CP113524">
    <property type="protein sequence ID" value="WAJ23042.1"/>
    <property type="molecule type" value="Genomic_DNA"/>
</dbReference>
<feature type="chain" id="PRO_5046487075" evidence="1">
    <location>
        <begin position="19"/>
        <end position="192"/>
    </location>
</feature>
<organism evidence="2 3">
    <name type="scientific">Lacrimispora xylanolytica</name>
    <dbReference type="NCBI Taxonomy" id="29375"/>
    <lineage>
        <taxon>Bacteria</taxon>
        <taxon>Bacillati</taxon>
        <taxon>Bacillota</taxon>
        <taxon>Clostridia</taxon>
        <taxon>Lachnospirales</taxon>
        <taxon>Lachnospiraceae</taxon>
        <taxon>Lacrimispora</taxon>
    </lineage>
</organism>
<dbReference type="Proteomes" id="UP001163115">
    <property type="component" value="Chromosome"/>
</dbReference>